<evidence type="ECO:0000313" key="5">
    <source>
        <dbReference type="Proteomes" id="UP001275867"/>
    </source>
</evidence>
<evidence type="ECO:0000259" key="3">
    <source>
        <dbReference type="PROSITE" id="PS50943"/>
    </source>
</evidence>
<dbReference type="CDD" id="cd00093">
    <property type="entry name" value="HTH_XRE"/>
    <property type="match status" value="1"/>
</dbReference>
<dbReference type="SUPFAM" id="SSF47413">
    <property type="entry name" value="lambda repressor-like DNA-binding domains"/>
    <property type="match status" value="1"/>
</dbReference>
<dbReference type="InterPro" id="IPR001387">
    <property type="entry name" value="Cro/C1-type_HTH"/>
</dbReference>
<gene>
    <name evidence="4" type="ORF">GA842_09160</name>
</gene>
<dbReference type="InterPro" id="IPR010982">
    <property type="entry name" value="Lambda_DNA-bd_dom_sf"/>
</dbReference>
<dbReference type="RefSeq" id="WP_084254359.1">
    <property type="nucleotide sequence ID" value="NZ_CP168676.1"/>
</dbReference>
<sequence>MTMELQSEIYHNRREMKLSQADLGERLGVSETIVNQWEQGEKYPTVENLIDLSNVFEISLDQLIRGTEQTMYKVDTTPHHLNGWDFLARYWWLIFAVGGFLFWILSRFS</sequence>
<dbReference type="AlphaFoldDB" id="A0AAP5WC86"/>
<accession>A0AAP5WC86</accession>
<dbReference type="SMART" id="SM00530">
    <property type="entry name" value="HTH_XRE"/>
    <property type="match status" value="1"/>
</dbReference>
<feature type="transmembrane region" description="Helical" evidence="2">
    <location>
        <begin position="90"/>
        <end position="108"/>
    </location>
</feature>
<dbReference type="PANTHER" id="PTHR46558:SF4">
    <property type="entry name" value="DNA-BIDING PHAGE PROTEIN"/>
    <property type="match status" value="1"/>
</dbReference>
<evidence type="ECO:0000313" key="4">
    <source>
        <dbReference type="EMBL" id="MDV7695018.1"/>
    </source>
</evidence>
<dbReference type="Pfam" id="PF01381">
    <property type="entry name" value="HTH_3"/>
    <property type="match status" value="1"/>
</dbReference>
<proteinExistence type="predicted"/>
<name>A0AAP5WC86_9LACO</name>
<keyword evidence="2" id="KW-0472">Membrane</keyword>
<reference evidence="4" key="1">
    <citation type="submission" date="2019-10" db="EMBL/GenBank/DDBJ databases">
        <title>Malate fermentation in French cider.</title>
        <authorList>
            <person name="Cousin F.J."/>
            <person name="Medina Fernandez S."/>
            <person name="Misery B."/>
            <person name="Laplace J.-M."/>
            <person name="Cretenet M."/>
        </authorList>
    </citation>
    <scope>NUCLEOTIDE SEQUENCE</scope>
    <source>
        <strain evidence="4">UCMA15901</strain>
    </source>
</reference>
<dbReference type="EMBL" id="WERX01000034">
    <property type="protein sequence ID" value="MDV7695018.1"/>
    <property type="molecule type" value="Genomic_DNA"/>
</dbReference>
<comment type="caution">
    <text evidence="4">The sequence shown here is derived from an EMBL/GenBank/DDBJ whole genome shotgun (WGS) entry which is preliminary data.</text>
</comment>
<dbReference type="PROSITE" id="PS50943">
    <property type="entry name" value="HTH_CROC1"/>
    <property type="match status" value="1"/>
</dbReference>
<dbReference type="Gene3D" id="1.10.260.40">
    <property type="entry name" value="lambda repressor-like DNA-binding domains"/>
    <property type="match status" value="1"/>
</dbReference>
<keyword evidence="2" id="KW-1133">Transmembrane helix</keyword>
<dbReference type="Proteomes" id="UP001275867">
    <property type="component" value="Unassembled WGS sequence"/>
</dbReference>
<dbReference type="PANTHER" id="PTHR46558">
    <property type="entry name" value="TRACRIPTIONAL REGULATORY PROTEIN-RELATED-RELATED"/>
    <property type="match status" value="1"/>
</dbReference>
<protein>
    <submittedName>
        <fullName evidence="4">Helix-turn-helix domain-containing protein</fullName>
    </submittedName>
</protein>
<evidence type="ECO:0000256" key="2">
    <source>
        <dbReference type="SAM" id="Phobius"/>
    </source>
</evidence>
<feature type="domain" description="HTH cro/C1-type" evidence="3">
    <location>
        <begin position="13"/>
        <end position="63"/>
    </location>
</feature>
<dbReference type="GO" id="GO:0003677">
    <property type="term" value="F:DNA binding"/>
    <property type="evidence" value="ECO:0007669"/>
    <property type="project" value="UniProtKB-KW"/>
</dbReference>
<organism evidence="4 5">
    <name type="scientific">Pediococcus parvulus</name>
    <dbReference type="NCBI Taxonomy" id="54062"/>
    <lineage>
        <taxon>Bacteria</taxon>
        <taxon>Bacillati</taxon>
        <taxon>Bacillota</taxon>
        <taxon>Bacilli</taxon>
        <taxon>Lactobacillales</taxon>
        <taxon>Lactobacillaceae</taxon>
        <taxon>Pediococcus</taxon>
    </lineage>
</organism>
<evidence type="ECO:0000256" key="1">
    <source>
        <dbReference type="ARBA" id="ARBA00023125"/>
    </source>
</evidence>
<keyword evidence="1" id="KW-0238">DNA-binding</keyword>
<keyword evidence="2" id="KW-0812">Transmembrane</keyword>